<keyword evidence="6" id="KW-0234">DNA repair</keyword>
<dbReference type="AlphaFoldDB" id="A0A9J8CSF4"/>
<dbReference type="Gene3D" id="1.20.5.4980">
    <property type="match status" value="1"/>
</dbReference>
<keyword evidence="9" id="KW-1133">Transmembrane helix</keyword>
<dbReference type="GO" id="GO:0071821">
    <property type="term" value="C:FANCM-MHF complex"/>
    <property type="evidence" value="ECO:0007669"/>
    <property type="project" value="TreeGrafter"/>
</dbReference>
<dbReference type="PANTHER" id="PTHR28680">
    <property type="entry name" value="CENTROMERE PROTEIN X"/>
    <property type="match status" value="1"/>
</dbReference>
<accession>A0A9J8CSF4</accession>
<dbReference type="GO" id="GO:0003677">
    <property type="term" value="F:DNA binding"/>
    <property type="evidence" value="ECO:0007669"/>
    <property type="project" value="UniProtKB-KW"/>
</dbReference>
<comment type="subunit">
    <text evidence="8">Heterodimer with CENPX, sometimes called MHF; this interaction stabilizes both partners. MHF heterodimers can assemble to form tetrameric structures. MHF also coassemble with CENPT-CENPW heterodimers at centromeres to form the tetrameric CENP-T-W-S-X complex. Forms a discrete complex with FANCM and CENPX, called FANCM-MHF; this interaction, probably mediated by direct binding between CENPS and FANCM, leads to synergistic activation of double-stranded DNA binding and strongly stimulates FANCM-mediated DNA remodeling. Recruited by FANCM to the Fanconi anemia (FA) core complex, which consists of CENPS, CENPX, FANCA, FANCB, FANCC, FANCE, FANCF, FANCG, FANCL, FANCM, FAAP24 and FAAP100. The FA core complex associates with Bloom syndrome (BLM) complex, which consists of at least BLM, DNA topoisomerase 3-alpha (TOP3A), RMI1/BLAP75, RPA1/RPA70 and RPA2/RPA32. The super complex between FA and BLM is called BRAFT.</text>
</comment>
<evidence type="ECO:0000256" key="6">
    <source>
        <dbReference type="ARBA" id="ARBA00023204"/>
    </source>
</evidence>
<evidence type="ECO:0000256" key="2">
    <source>
        <dbReference type="ARBA" id="ARBA00009359"/>
    </source>
</evidence>
<dbReference type="SUPFAM" id="SSF47113">
    <property type="entry name" value="Histone-fold"/>
    <property type="match status" value="1"/>
</dbReference>
<dbReference type="CDD" id="cd22921">
    <property type="entry name" value="HFD_CENP-X"/>
    <property type="match status" value="1"/>
</dbReference>
<dbReference type="GO" id="GO:0043240">
    <property type="term" value="C:Fanconi anaemia nuclear complex"/>
    <property type="evidence" value="ECO:0007669"/>
    <property type="project" value="TreeGrafter"/>
</dbReference>
<keyword evidence="9" id="KW-0812">Transmembrane</keyword>
<dbReference type="GO" id="GO:0051382">
    <property type="term" value="P:kinetochore assembly"/>
    <property type="evidence" value="ECO:0007669"/>
    <property type="project" value="InterPro"/>
</dbReference>
<organism evidence="10 11">
    <name type="scientific">Cyprinus carpio carpio</name>
    <dbReference type="NCBI Taxonomy" id="630221"/>
    <lineage>
        <taxon>Eukaryota</taxon>
        <taxon>Metazoa</taxon>
        <taxon>Chordata</taxon>
        <taxon>Craniata</taxon>
        <taxon>Vertebrata</taxon>
        <taxon>Euteleostomi</taxon>
        <taxon>Actinopterygii</taxon>
        <taxon>Neopterygii</taxon>
        <taxon>Teleostei</taxon>
        <taxon>Ostariophysi</taxon>
        <taxon>Cypriniformes</taxon>
        <taxon>Cyprinidae</taxon>
        <taxon>Cyprininae</taxon>
        <taxon>Cyprinus</taxon>
    </lineage>
</organism>
<name>A0A9J8CSF4_CYPCA</name>
<dbReference type="GO" id="GO:0000712">
    <property type="term" value="P:resolution of meiotic recombination intermediates"/>
    <property type="evidence" value="ECO:0007669"/>
    <property type="project" value="TreeGrafter"/>
</dbReference>
<reference evidence="10" key="2">
    <citation type="submission" date="2025-09" db="UniProtKB">
        <authorList>
            <consortium name="Ensembl"/>
        </authorList>
    </citation>
    <scope>IDENTIFICATION</scope>
</reference>
<keyword evidence="4" id="KW-0227">DNA damage</keyword>
<proteinExistence type="inferred from homology"/>
<keyword evidence="7" id="KW-0539">Nucleus</keyword>
<comment type="subcellular location">
    <subcellularLocation>
        <location evidence="1">Nucleus</location>
    </subcellularLocation>
</comment>
<dbReference type="InterPro" id="IPR018552">
    <property type="entry name" value="CENP-X"/>
</dbReference>
<evidence type="ECO:0000256" key="1">
    <source>
        <dbReference type="ARBA" id="ARBA00004123"/>
    </source>
</evidence>
<dbReference type="PANTHER" id="PTHR28680:SF1">
    <property type="entry name" value="CENTROMERE PROTEIN X"/>
    <property type="match status" value="1"/>
</dbReference>
<dbReference type="GO" id="GO:0046982">
    <property type="term" value="F:protein heterodimerization activity"/>
    <property type="evidence" value="ECO:0007669"/>
    <property type="project" value="InterPro"/>
</dbReference>
<evidence type="ECO:0000256" key="5">
    <source>
        <dbReference type="ARBA" id="ARBA00023125"/>
    </source>
</evidence>
<dbReference type="GeneTree" id="ENSGT00390000002725"/>
<protein>
    <recommendedName>
        <fullName evidence="3">Centromere protein X</fullName>
    </recommendedName>
</protein>
<dbReference type="InterPro" id="IPR009072">
    <property type="entry name" value="Histone-fold"/>
</dbReference>
<reference evidence="10" key="1">
    <citation type="submission" date="2025-08" db="UniProtKB">
        <authorList>
            <consortium name="Ensembl"/>
        </authorList>
    </citation>
    <scope>IDENTIFICATION</scope>
</reference>
<dbReference type="Ensembl" id="ENSCCRT00000111458.1">
    <property type="protein sequence ID" value="ENSCCRP00000172503.1"/>
    <property type="gene ID" value="ENSCCRG00000041923.2"/>
</dbReference>
<evidence type="ECO:0000256" key="8">
    <source>
        <dbReference type="ARBA" id="ARBA00047146"/>
    </source>
</evidence>
<feature type="transmembrane region" description="Helical" evidence="9">
    <location>
        <begin position="81"/>
        <end position="106"/>
    </location>
</feature>
<comment type="similarity">
    <text evidence="2">Belongs to the CENP-X/MHF2 family.</text>
</comment>
<sequence length="174" mass="19586">MANAGNEVAFKKETVSKLLTRSFKEDKTKVSSDAVILVAELLKVFVEEATRRAVKQADSEDCDTIDIEHFEKILPQLVSFMFMYICLISVLLNFVASLIIVILINYGHVIWPSVRSTIFSHSVLMSNFICSFLTFNFGEEPADGDVTKLLSLNILDFSLHIHTCFNLILTLCIC</sequence>
<dbReference type="Gene3D" id="6.10.130.30">
    <property type="match status" value="1"/>
</dbReference>
<dbReference type="GO" id="GO:0031297">
    <property type="term" value="P:replication fork processing"/>
    <property type="evidence" value="ECO:0007669"/>
    <property type="project" value="TreeGrafter"/>
</dbReference>
<keyword evidence="9" id="KW-0472">Membrane</keyword>
<evidence type="ECO:0000256" key="4">
    <source>
        <dbReference type="ARBA" id="ARBA00022763"/>
    </source>
</evidence>
<keyword evidence="5" id="KW-0238">DNA-binding</keyword>
<dbReference type="Proteomes" id="UP001108240">
    <property type="component" value="Unplaced"/>
</dbReference>
<evidence type="ECO:0000256" key="7">
    <source>
        <dbReference type="ARBA" id="ARBA00023242"/>
    </source>
</evidence>
<evidence type="ECO:0000256" key="9">
    <source>
        <dbReference type="SAM" id="Phobius"/>
    </source>
</evidence>
<dbReference type="GO" id="GO:0006281">
    <property type="term" value="P:DNA repair"/>
    <property type="evidence" value="ECO:0007669"/>
    <property type="project" value="UniProtKB-KW"/>
</dbReference>
<keyword evidence="11" id="KW-1185">Reference proteome</keyword>
<evidence type="ECO:0000256" key="3">
    <source>
        <dbReference type="ARBA" id="ARBA00016388"/>
    </source>
</evidence>
<dbReference type="Pfam" id="PF09415">
    <property type="entry name" value="CENP-X"/>
    <property type="match status" value="1"/>
</dbReference>
<evidence type="ECO:0000313" key="11">
    <source>
        <dbReference type="Proteomes" id="UP001108240"/>
    </source>
</evidence>
<evidence type="ECO:0000313" key="10">
    <source>
        <dbReference type="Ensembl" id="ENSCCRP00000172503.1"/>
    </source>
</evidence>